<evidence type="ECO:0000313" key="3">
    <source>
        <dbReference type="Proteomes" id="UP001596494"/>
    </source>
</evidence>
<dbReference type="EMBL" id="JBHTBY010000001">
    <property type="protein sequence ID" value="MFC7319802.1"/>
    <property type="molecule type" value="Genomic_DNA"/>
</dbReference>
<keyword evidence="1" id="KW-1133">Transmembrane helix</keyword>
<feature type="transmembrane region" description="Helical" evidence="1">
    <location>
        <begin position="48"/>
        <end position="69"/>
    </location>
</feature>
<comment type="caution">
    <text evidence="2">The sequence shown here is derived from an EMBL/GenBank/DDBJ whole genome shotgun (WGS) entry which is preliminary data.</text>
</comment>
<dbReference type="Proteomes" id="UP001596494">
    <property type="component" value="Unassembled WGS sequence"/>
</dbReference>
<proteinExistence type="predicted"/>
<keyword evidence="1" id="KW-0812">Transmembrane</keyword>
<reference evidence="3" key="1">
    <citation type="journal article" date="2019" name="Int. J. Syst. Evol. Microbiol.">
        <title>The Global Catalogue of Microorganisms (GCM) 10K type strain sequencing project: providing services to taxonomists for standard genome sequencing and annotation.</title>
        <authorList>
            <consortium name="The Broad Institute Genomics Platform"/>
            <consortium name="The Broad Institute Genome Sequencing Center for Infectious Disease"/>
            <person name="Wu L."/>
            <person name="Ma J."/>
        </authorList>
    </citation>
    <scope>NUCLEOTIDE SEQUENCE [LARGE SCALE GENOMIC DNA]</scope>
    <source>
        <strain evidence="3">CCUG 73951</strain>
    </source>
</reference>
<keyword evidence="1" id="KW-0472">Membrane</keyword>
<dbReference type="RefSeq" id="WP_289215576.1">
    <property type="nucleotide sequence ID" value="NZ_JAPVRC010000003.1"/>
</dbReference>
<evidence type="ECO:0008006" key="4">
    <source>
        <dbReference type="Google" id="ProtNLM"/>
    </source>
</evidence>
<dbReference type="PROSITE" id="PS51257">
    <property type="entry name" value="PROKAR_LIPOPROTEIN"/>
    <property type="match status" value="1"/>
</dbReference>
<accession>A0ABW2K0F0</accession>
<organism evidence="2 3">
    <name type="scientific">Halobacillus campisalis</name>
    <dbReference type="NCBI Taxonomy" id="435909"/>
    <lineage>
        <taxon>Bacteria</taxon>
        <taxon>Bacillati</taxon>
        <taxon>Bacillota</taxon>
        <taxon>Bacilli</taxon>
        <taxon>Bacillales</taxon>
        <taxon>Bacillaceae</taxon>
        <taxon>Halobacillus</taxon>
    </lineage>
</organism>
<evidence type="ECO:0000313" key="2">
    <source>
        <dbReference type="EMBL" id="MFC7319802.1"/>
    </source>
</evidence>
<gene>
    <name evidence="2" type="ORF">ACFQMN_02735</name>
</gene>
<protein>
    <recommendedName>
        <fullName evidence="4">Lipoprotein</fullName>
    </recommendedName>
</protein>
<evidence type="ECO:0000256" key="1">
    <source>
        <dbReference type="SAM" id="Phobius"/>
    </source>
</evidence>
<feature type="transmembrane region" description="Helical" evidence="1">
    <location>
        <begin position="20"/>
        <end position="42"/>
    </location>
</feature>
<name>A0ABW2K0F0_9BACI</name>
<sequence>MSKNTERNTGIDKTIKKVPLGYGIIAPAVVLISCVLLTINSIKDSDYIFSFISGSFSIVVAATLLINIAKLINR</sequence>
<keyword evidence="3" id="KW-1185">Reference proteome</keyword>